<dbReference type="Pfam" id="PF00440">
    <property type="entry name" value="TetR_N"/>
    <property type="match status" value="1"/>
</dbReference>
<keyword evidence="1 2" id="KW-0238">DNA-binding</keyword>
<evidence type="ECO:0000256" key="1">
    <source>
        <dbReference type="ARBA" id="ARBA00023125"/>
    </source>
</evidence>
<protein>
    <submittedName>
        <fullName evidence="4">TetR/AcrR family transcriptional regulator</fullName>
    </submittedName>
</protein>
<dbReference type="InterPro" id="IPR001647">
    <property type="entry name" value="HTH_TetR"/>
</dbReference>
<dbReference type="InterPro" id="IPR036271">
    <property type="entry name" value="Tet_transcr_reg_TetR-rel_C_sf"/>
</dbReference>
<organism evidence="4">
    <name type="scientific">Hellea balneolensis</name>
    <dbReference type="NCBI Taxonomy" id="287478"/>
    <lineage>
        <taxon>Bacteria</taxon>
        <taxon>Pseudomonadati</taxon>
        <taxon>Pseudomonadota</taxon>
        <taxon>Alphaproteobacteria</taxon>
        <taxon>Maricaulales</taxon>
        <taxon>Robiginitomaculaceae</taxon>
        <taxon>Hellea</taxon>
    </lineage>
</organism>
<dbReference type="GO" id="GO:0003677">
    <property type="term" value="F:DNA binding"/>
    <property type="evidence" value="ECO:0007669"/>
    <property type="project" value="UniProtKB-UniRule"/>
</dbReference>
<feature type="DNA-binding region" description="H-T-H motif" evidence="2">
    <location>
        <begin position="5"/>
        <end position="24"/>
    </location>
</feature>
<dbReference type="SUPFAM" id="SSF46689">
    <property type="entry name" value="Homeodomain-like"/>
    <property type="match status" value="1"/>
</dbReference>
<comment type="caution">
    <text evidence="4">The sequence shown here is derived from an EMBL/GenBank/DDBJ whole genome shotgun (WGS) entry which is preliminary data.</text>
</comment>
<sequence>FHATSIMDIATACQTSKSRLYHYFSSKEQVLYEILFDHASTLGASFEPIVNDANLAPEAKLRKFAENLLLRNIKFRAKHKLILGELDALPPAQRQEVTTLLRQPIEAIFSTLNLINPGMAKDTSLQFPVAMLFIGMINWTHTWFSGDGDLSPEVFAKLMCDTFIGGFANVDLEALIQR</sequence>
<dbReference type="InterPro" id="IPR041490">
    <property type="entry name" value="KstR2_TetR_C"/>
</dbReference>
<reference evidence="4" key="1">
    <citation type="journal article" date="2020" name="mSystems">
        <title>Genome- and Community-Level Interaction Insights into Carbon Utilization and Element Cycling Functions of Hydrothermarchaeota in Hydrothermal Sediment.</title>
        <authorList>
            <person name="Zhou Z."/>
            <person name="Liu Y."/>
            <person name="Xu W."/>
            <person name="Pan J."/>
            <person name="Luo Z.H."/>
            <person name="Li M."/>
        </authorList>
    </citation>
    <scope>NUCLEOTIDE SEQUENCE [LARGE SCALE GENOMIC DNA]</scope>
    <source>
        <strain evidence="4">HyVt-489</strain>
    </source>
</reference>
<feature type="non-terminal residue" evidence="4">
    <location>
        <position position="1"/>
    </location>
</feature>
<evidence type="ECO:0000259" key="3">
    <source>
        <dbReference type="PROSITE" id="PS50977"/>
    </source>
</evidence>
<dbReference type="Gene3D" id="1.10.357.10">
    <property type="entry name" value="Tetracycline Repressor, domain 2"/>
    <property type="match status" value="1"/>
</dbReference>
<dbReference type="PROSITE" id="PS50977">
    <property type="entry name" value="HTH_TETR_2"/>
    <property type="match status" value="1"/>
</dbReference>
<dbReference type="InterPro" id="IPR009057">
    <property type="entry name" value="Homeodomain-like_sf"/>
</dbReference>
<name>A0A7C3GAM5_9PROT</name>
<gene>
    <name evidence="4" type="ORF">ENJ46_02830</name>
</gene>
<dbReference type="SUPFAM" id="SSF48498">
    <property type="entry name" value="Tetracyclin repressor-like, C-terminal domain"/>
    <property type="match status" value="1"/>
</dbReference>
<dbReference type="Proteomes" id="UP000886042">
    <property type="component" value="Unassembled WGS sequence"/>
</dbReference>
<accession>A0A7C3GAM5</accession>
<proteinExistence type="predicted"/>
<dbReference type="EMBL" id="DRMN01000187">
    <property type="protein sequence ID" value="HFB54834.1"/>
    <property type="molecule type" value="Genomic_DNA"/>
</dbReference>
<dbReference type="Gene3D" id="1.10.10.60">
    <property type="entry name" value="Homeodomain-like"/>
    <property type="match status" value="1"/>
</dbReference>
<dbReference type="AlphaFoldDB" id="A0A7C3GAM5"/>
<evidence type="ECO:0000256" key="2">
    <source>
        <dbReference type="PROSITE-ProRule" id="PRU00335"/>
    </source>
</evidence>
<evidence type="ECO:0000313" key="4">
    <source>
        <dbReference type="EMBL" id="HFB54834.1"/>
    </source>
</evidence>
<dbReference type="Pfam" id="PF17932">
    <property type="entry name" value="TetR_C_24"/>
    <property type="match status" value="1"/>
</dbReference>
<feature type="domain" description="HTH tetR-type" evidence="3">
    <location>
        <begin position="1"/>
        <end position="42"/>
    </location>
</feature>